<dbReference type="GO" id="GO:0043168">
    <property type="term" value="F:anion binding"/>
    <property type="evidence" value="ECO:0007669"/>
    <property type="project" value="UniProtKB-ARBA"/>
</dbReference>
<dbReference type="AlphaFoldDB" id="A0AAV3SAS0"/>
<feature type="domain" description="Alcohol dehydrogenase-like N-terminal" evidence="6">
    <location>
        <begin position="59"/>
        <end position="147"/>
    </location>
</feature>
<dbReference type="GO" id="GO:0008270">
    <property type="term" value="F:zinc ion binding"/>
    <property type="evidence" value="ECO:0007669"/>
    <property type="project" value="InterPro"/>
</dbReference>
<keyword evidence="3" id="KW-0862">Zinc</keyword>
<dbReference type="GO" id="GO:0030554">
    <property type="term" value="F:adenyl nucleotide binding"/>
    <property type="evidence" value="ECO:0007669"/>
    <property type="project" value="UniProtKB-ARBA"/>
</dbReference>
<dbReference type="GO" id="GO:0005737">
    <property type="term" value="C:cytoplasm"/>
    <property type="evidence" value="ECO:0007669"/>
    <property type="project" value="TreeGrafter"/>
</dbReference>
<dbReference type="InterPro" id="IPR011032">
    <property type="entry name" value="GroES-like_sf"/>
</dbReference>
<evidence type="ECO:0000259" key="6">
    <source>
        <dbReference type="Pfam" id="PF08240"/>
    </source>
</evidence>
<dbReference type="SUPFAM" id="SSF50129">
    <property type="entry name" value="GroES-like"/>
    <property type="match status" value="1"/>
</dbReference>
<dbReference type="Pfam" id="PF08240">
    <property type="entry name" value="ADH_N"/>
    <property type="match status" value="1"/>
</dbReference>
<evidence type="ECO:0000256" key="1">
    <source>
        <dbReference type="ARBA" id="ARBA00001947"/>
    </source>
</evidence>
<dbReference type="Gene3D" id="3.90.180.10">
    <property type="entry name" value="Medium-chain alcohol dehydrogenases, catalytic domain"/>
    <property type="match status" value="1"/>
</dbReference>
<dbReference type="PANTHER" id="PTHR42940:SF7">
    <property type="entry name" value="ALCOHOL DEHYDROGENASE-LIKE N-TERMINAL DOMAIN-CONTAINING PROTEIN"/>
    <property type="match status" value="1"/>
</dbReference>
<evidence type="ECO:0000313" key="7">
    <source>
        <dbReference type="EMBL" id="GAA0311529.1"/>
    </source>
</evidence>
<organism evidence="7 8">
    <name type="scientific">Halarchaeum salinum</name>
    <dbReference type="NCBI Taxonomy" id="489912"/>
    <lineage>
        <taxon>Archaea</taxon>
        <taxon>Methanobacteriati</taxon>
        <taxon>Methanobacteriota</taxon>
        <taxon>Stenosarchaea group</taxon>
        <taxon>Halobacteria</taxon>
        <taxon>Halobacteriales</taxon>
        <taxon>Halobacteriaceae</taxon>
    </lineage>
</organism>
<comment type="caution">
    <text evidence="7">The sequence shown here is derived from an EMBL/GenBank/DDBJ whole genome shotgun (WGS) entry which is preliminary data.</text>
</comment>
<dbReference type="EMBL" id="BAAABL010000084">
    <property type="protein sequence ID" value="GAA0311529.1"/>
    <property type="molecule type" value="Genomic_DNA"/>
</dbReference>
<dbReference type="GO" id="GO:0004022">
    <property type="term" value="F:alcohol dehydrogenase (NAD+) activity"/>
    <property type="evidence" value="ECO:0007669"/>
    <property type="project" value="TreeGrafter"/>
</dbReference>
<keyword evidence="8" id="KW-1185">Reference proteome</keyword>
<dbReference type="PANTHER" id="PTHR42940">
    <property type="entry name" value="ALCOHOL DEHYDROGENASE 1-RELATED"/>
    <property type="match status" value="1"/>
</dbReference>
<evidence type="ECO:0000256" key="3">
    <source>
        <dbReference type="ARBA" id="ARBA00022833"/>
    </source>
</evidence>
<dbReference type="InterPro" id="IPR013154">
    <property type="entry name" value="ADH-like_N"/>
</dbReference>
<evidence type="ECO:0000313" key="8">
    <source>
        <dbReference type="Proteomes" id="UP001500837"/>
    </source>
</evidence>
<evidence type="ECO:0000256" key="5">
    <source>
        <dbReference type="SAM" id="MobiDB-lite"/>
    </source>
</evidence>
<name>A0AAV3SAS0_9EURY</name>
<comment type="cofactor">
    <cofactor evidence="1">
        <name>Zn(2+)</name>
        <dbReference type="ChEBI" id="CHEBI:29105"/>
    </cofactor>
</comment>
<accession>A0AAV3SAS0</accession>
<dbReference type="GO" id="GO:0044281">
    <property type="term" value="P:small molecule metabolic process"/>
    <property type="evidence" value="ECO:0007669"/>
    <property type="project" value="UniProtKB-ARBA"/>
</dbReference>
<dbReference type="InterPro" id="IPR002328">
    <property type="entry name" value="ADH_Zn_CS"/>
</dbReference>
<dbReference type="PROSITE" id="PS00059">
    <property type="entry name" value="ADH_ZINC"/>
    <property type="match status" value="1"/>
</dbReference>
<proteinExistence type="predicted"/>
<gene>
    <name evidence="7" type="ORF">GCM10009066_26050</name>
</gene>
<sequence>MRDSPDVRPPKAARSARSRNTNSAPPDSPVMSDTMRAVEVPESGADFDVVEKSVPEPDADEVRISVEACGVCHSDEMTKEGVYPRIEFPRVPGHEVVGHIDAVGDDVDEWSEGERVGVGWHGGHCFTCEACRRGDFINCENAEVTGIDFDCSVECKTASVLEL</sequence>
<evidence type="ECO:0000256" key="4">
    <source>
        <dbReference type="ARBA" id="ARBA00023002"/>
    </source>
</evidence>
<reference evidence="7 8" key="1">
    <citation type="journal article" date="2019" name="Int. J. Syst. Evol. Microbiol.">
        <title>The Global Catalogue of Microorganisms (GCM) 10K type strain sequencing project: providing services to taxonomists for standard genome sequencing and annotation.</title>
        <authorList>
            <consortium name="The Broad Institute Genomics Platform"/>
            <consortium name="The Broad Institute Genome Sequencing Center for Infectious Disease"/>
            <person name="Wu L."/>
            <person name="Ma J."/>
        </authorList>
    </citation>
    <scope>NUCLEOTIDE SEQUENCE [LARGE SCALE GENOMIC DNA]</scope>
    <source>
        <strain evidence="7 8">JCM 16330</strain>
    </source>
</reference>
<evidence type="ECO:0000256" key="2">
    <source>
        <dbReference type="ARBA" id="ARBA00022723"/>
    </source>
</evidence>
<feature type="region of interest" description="Disordered" evidence="5">
    <location>
        <begin position="1"/>
        <end position="34"/>
    </location>
</feature>
<dbReference type="Proteomes" id="UP001500837">
    <property type="component" value="Unassembled WGS sequence"/>
</dbReference>
<keyword evidence="4" id="KW-0560">Oxidoreductase</keyword>
<keyword evidence="2" id="KW-0479">Metal-binding</keyword>
<protein>
    <recommendedName>
        <fullName evidence="6">Alcohol dehydrogenase-like N-terminal domain-containing protein</fullName>
    </recommendedName>
</protein>